<evidence type="ECO:0000313" key="1">
    <source>
        <dbReference type="EMBL" id="MFC5987716.1"/>
    </source>
</evidence>
<keyword evidence="2" id="KW-1185">Reference proteome</keyword>
<accession>A0ABW1IRQ9</accession>
<dbReference type="EMBL" id="JBHSQV010000169">
    <property type="protein sequence ID" value="MFC5987716.1"/>
    <property type="molecule type" value="Genomic_DNA"/>
</dbReference>
<gene>
    <name evidence="1" type="ORF">ACFPXP_15025</name>
</gene>
<reference evidence="2" key="1">
    <citation type="journal article" date="2019" name="Int. J. Syst. Evol. Microbiol.">
        <title>The Global Catalogue of Microorganisms (GCM) 10K type strain sequencing project: providing services to taxonomists for standard genome sequencing and annotation.</title>
        <authorList>
            <consortium name="The Broad Institute Genomics Platform"/>
            <consortium name="The Broad Institute Genome Sequencing Center for Infectious Disease"/>
            <person name="Wu L."/>
            <person name="Ma J."/>
        </authorList>
    </citation>
    <scope>NUCLEOTIDE SEQUENCE [LARGE SCALE GENOMIC DNA]</scope>
    <source>
        <strain evidence="2">CCM 8749</strain>
    </source>
</reference>
<dbReference type="RefSeq" id="WP_379895127.1">
    <property type="nucleotide sequence ID" value="NZ_CBCSCT010000032.1"/>
</dbReference>
<comment type="caution">
    <text evidence="1">The sequence shown here is derived from an EMBL/GenBank/DDBJ whole genome shotgun (WGS) entry which is preliminary data.</text>
</comment>
<sequence>MEKALPVTNPAIDAYNNIANVLSIIQGDDKAADWIHSHFIQLYHDQSFEDSFTLSFYAPYLIKTCPWLETQMVHKRIVEKGWDDITRFLIDCIDSGCYVILIVDQFYIPNSVYYQKSHRPHELFVYGYHLGKEEFDISDNFASGKYKRLACSFEDLRIAYNELSPEMELNYNHYNGMMFVLSKKELAEPIPFHPQLVIRRLEDYLHSIDSSASDQALYAHSKPNWSYGLRCYSNLIKYVDHVCDRQEYLDIRPFHVIYLHKKQMVSRIEFMQTKADLWNGEELKSRFSELEKTSLITRNLAMKYNFSNDPGLKMAITDQLETIVNAERHIVPQLIEQIKLGFKLDAGGEGVAVRK</sequence>
<name>A0ABW1IRQ9_9BACL</name>
<evidence type="ECO:0000313" key="2">
    <source>
        <dbReference type="Proteomes" id="UP001596250"/>
    </source>
</evidence>
<protein>
    <recommendedName>
        <fullName evidence="3">Butirosin biosynthesis protein H N-terminal domain-containing protein</fullName>
    </recommendedName>
</protein>
<organism evidence="1 2">
    <name type="scientific">Marinicrinis lubricantis</name>
    <dbReference type="NCBI Taxonomy" id="2086470"/>
    <lineage>
        <taxon>Bacteria</taxon>
        <taxon>Bacillati</taxon>
        <taxon>Bacillota</taxon>
        <taxon>Bacilli</taxon>
        <taxon>Bacillales</taxon>
        <taxon>Paenibacillaceae</taxon>
    </lineage>
</organism>
<proteinExistence type="predicted"/>
<evidence type="ECO:0008006" key="3">
    <source>
        <dbReference type="Google" id="ProtNLM"/>
    </source>
</evidence>
<dbReference type="Proteomes" id="UP001596250">
    <property type="component" value="Unassembled WGS sequence"/>
</dbReference>